<accession>A0A0F9M9F7</accession>
<reference evidence="2" key="1">
    <citation type="journal article" date="2015" name="Nature">
        <title>Complex archaea that bridge the gap between prokaryotes and eukaryotes.</title>
        <authorList>
            <person name="Spang A."/>
            <person name="Saw J.H."/>
            <person name="Jorgensen S.L."/>
            <person name="Zaremba-Niedzwiedzka K."/>
            <person name="Martijn J."/>
            <person name="Lind A.E."/>
            <person name="van Eijk R."/>
            <person name="Schleper C."/>
            <person name="Guy L."/>
            <person name="Ettema T.J."/>
        </authorList>
    </citation>
    <scope>NUCLEOTIDE SEQUENCE</scope>
</reference>
<organism evidence="2">
    <name type="scientific">marine sediment metagenome</name>
    <dbReference type="NCBI Taxonomy" id="412755"/>
    <lineage>
        <taxon>unclassified sequences</taxon>
        <taxon>metagenomes</taxon>
        <taxon>ecological metagenomes</taxon>
    </lineage>
</organism>
<comment type="caution">
    <text evidence="2">The sequence shown here is derived from an EMBL/GenBank/DDBJ whole genome shotgun (WGS) entry which is preliminary data.</text>
</comment>
<feature type="compositionally biased region" description="Low complexity" evidence="1">
    <location>
        <begin position="767"/>
        <end position="779"/>
    </location>
</feature>
<feature type="compositionally biased region" description="Basic and acidic residues" evidence="1">
    <location>
        <begin position="741"/>
        <end position="765"/>
    </location>
</feature>
<protein>
    <submittedName>
        <fullName evidence="2">Uncharacterized protein</fullName>
    </submittedName>
</protein>
<dbReference type="AlphaFoldDB" id="A0A0F9M9F7"/>
<sequence length="910" mass="99066">MTNNPLTRTQVMQARQSGRLTSSQTVDLLRQIREDPSSALQQAQQFGILDTPSVIIGPAPEFERGLGPRVPSYVEPTAIDPVAPASSTIASRYADQAKQLKELAAYKAGRVPSTAREVAVEEASKKLDITARTATYLLTATDLSDSSQEAKKTLQEALGDVPSERDWLGKAADITKEIATLGKAETQTFNIASMELEYDEVKSEYGRLYIEAVAKAEADGLEVTESEGDYLQRVLPSKAEYVQNVLEMQPQLTSIAKEFGLASIPIYGTIRTWQDSPNWAKALSVAGDLAFFIPIVGQVSAASRAGTSLLRTGANIAIAEVRAPITTVLHPLKTAKLVLEPLETIFIPRKIPVEALEVSFETIRIPTALEVARTPSTVKMPGGLLTPEEAFKVREALTQAAIRGESPRIPVGTAGEVQITSPAFQKTIGIGAIHNTPDARNFMTGITVGEDGSGVLFLAPGRMERFVQATGTGITEFPLSVKAEAARRLGQIPDQPISGSVLIRDPELLSKLQDSGKLWKGAAEIETVLPEGTVIPPPSQVLYTRSAYTGERSAILVIGKPLNPLEIAKLKLVGPVETVKAIFRPSSGKFTAYSDDLVEASLQGKRASDLYEQAEQAKAVDNLADATRLEREADAIFLRADKAFARANLQAGVANLAVEPVVVYTGDQDISEAFRTLETPTRVNGRVRSRVVLEEEPTPTATRFRGEEESPRADEVVSARPDRAVDEALRLETPIPPPSDRPIRPEDTPERPVRPTRSERPERPTRPRLVVPLPTKVLPPKSPGVPLAALPRGPKSKRPAREGDRKDLGVAWKQGNLWVALYPPYTEEDILLSPTAQPPNTRKVKNPKEAWTTILKDGYNIDASVYDEWAAWFSPERDVSIDIKTDLAVETPQEGGGIPIGYKTDYWWSP</sequence>
<evidence type="ECO:0000256" key="1">
    <source>
        <dbReference type="SAM" id="MobiDB-lite"/>
    </source>
</evidence>
<feature type="region of interest" description="Disordered" evidence="1">
    <location>
        <begin position="695"/>
        <end position="804"/>
    </location>
</feature>
<evidence type="ECO:0000313" key="2">
    <source>
        <dbReference type="EMBL" id="KKM96006.1"/>
    </source>
</evidence>
<gene>
    <name evidence="2" type="ORF">LCGC14_1182460</name>
</gene>
<proteinExistence type="predicted"/>
<feature type="compositionally biased region" description="Basic and acidic residues" evidence="1">
    <location>
        <begin position="704"/>
        <end position="730"/>
    </location>
</feature>
<dbReference type="EMBL" id="LAZR01005935">
    <property type="protein sequence ID" value="KKM96006.1"/>
    <property type="molecule type" value="Genomic_DNA"/>
</dbReference>
<name>A0A0F9M9F7_9ZZZZ</name>